<accession>A0A7T0BTN9</accession>
<dbReference type="EC" id="6.3.2.10" evidence="10 11"/>
<dbReference type="PANTHER" id="PTHR43024">
    <property type="entry name" value="UDP-N-ACETYLMURAMOYL-TRIPEPTIDE--D-ALANYL-D-ALANINE LIGASE"/>
    <property type="match status" value="1"/>
</dbReference>
<evidence type="ECO:0000259" key="12">
    <source>
        <dbReference type="Pfam" id="PF01225"/>
    </source>
</evidence>
<dbReference type="GO" id="GO:0008360">
    <property type="term" value="P:regulation of cell shape"/>
    <property type="evidence" value="ECO:0007669"/>
    <property type="project" value="UniProtKB-KW"/>
</dbReference>
<evidence type="ECO:0000256" key="11">
    <source>
        <dbReference type="RuleBase" id="RU004136"/>
    </source>
</evidence>
<keyword evidence="8 10" id="KW-0131">Cell cycle</keyword>
<dbReference type="NCBIfam" id="TIGR01143">
    <property type="entry name" value="murF"/>
    <property type="match status" value="1"/>
</dbReference>
<dbReference type="Proteomes" id="UP000594688">
    <property type="component" value="Chromosome"/>
</dbReference>
<evidence type="ECO:0000256" key="8">
    <source>
        <dbReference type="ARBA" id="ARBA00023306"/>
    </source>
</evidence>
<comment type="catalytic activity">
    <reaction evidence="10 11">
        <text>D-alanyl-D-alanine + UDP-N-acetyl-alpha-D-muramoyl-L-alanyl-gamma-D-glutamyl-meso-2,6-diaminopimelate + ATP = UDP-N-acetyl-alpha-D-muramoyl-L-alanyl-gamma-D-glutamyl-meso-2,6-diaminopimeloyl-D-alanyl-D-alanine + ADP + phosphate + H(+)</text>
        <dbReference type="Rhea" id="RHEA:28374"/>
        <dbReference type="ChEBI" id="CHEBI:15378"/>
        <dbReference type="ChEBI" id="CHEBI:30616"/>
        <dbReference type="ChEBI" id="CHEBI:43474"/>
        <dbReference type="ChEBI" id="CHEBI:57822"/>
        <dbReference type="ChEBI" id="CHEBI:61386"/>
        <dbReference type="ChEBI" id="CHEBI:83905"/>
        <dbReference type="ChEBI" id="CHEBI:456216"/>
        <dbReference type="EC" id="6.3.2.10"/>
    </reaction>
</comment>
<dbReference type="UniPathway" id="UPA00219"/>
<evidence type="ECO:0000259" key="14">
    <source>
        <dbReference type="Pfam" id="PF08245"/>
    </source>
</evidence>
<dbReference type="Pfam" id="PF08245">
    <property type="entry name" value="Mur_ligase_M"/>
    <property type="match status" value="1"/>
</dbReference>
<dbReference type="GO" id="GO:0071555">
    <property type="term" value="P:cell wall organization"/>
    <property type="evidence" value="ECO:0007669"/>
    <property type="project" value="UniProtKB-KW"/>
</dbReference>
<organism evidence="15 16">
    <name type="scientific">Candidatus Nitronauta litoralis</name>
    <dbReference type="NCBI Taxonomy" id="2705533"/>
    <lineage>
        <taxon>Bacteria</taxon>
        <taxon>Pseudomonadati</taxon>
        <taxon>Nitrospinota/Tectimicrobiota group</taxon>
        <taxon>Nitrospinota</taxon>
        <taxon>Nitrospinia</taxon>
        <taxon>Nitrospinales</taxon>
        <taxon>Nitrospinaceae</taxon>
        <taxon>Candidatus Nitronauta</taxon>
    </lineage>
</organism>
<dbReference type="InterPro" id="IPR051046">
    <property type="entry name" value="MurCDEF_CellWall_CoF430Synth"/>
</dbReference>
<dbReference type="InterPro" id="IPR036565">
    <property type="entry name" value="Mur-like_cat_sf"/>
</dbReference>
<dbReference type="InterPro" id="IPR013221">
    <property type="entry name" value="Mur_ligase_cen"/>
</dbReference>
<evidence type="ECO:0000256" key="9">
    <source>
        <dbReference type="ARBA" id="ARBA00023316"/>
    </source>
</evidence>
<comment type="similarity">
    <text evidence="10">Belongs to the MurCDEF family. MurF subfamily.</text>
</comment>
<dbReference type="Gene3D" id="3.40.1190.10">
    <property type="entry name" value="Mur-like, catalytic domain"/>
    <property type="match status" value="1"/>
</dbReference>
<evidence type="ECO:0000256" key="7">
    <source>
        <dbReference type="ARBA" id="ARBA00022984"/>
    </source>
</evidence>
<keyword evidence="6 10" id="KW-0133">Cell shape</keyword>
<feature type="domain" description="Mur ligase N-terminal catalytic" evidence="12">
    <location>
        <begin position="25"/>
        <end position="73"/>
    </location>
</feature>
<keyword evidence="2 10" id="KW-0436">Ligase</keyword>
<dbReference type="InterPro" id="IPR005863">
    <property type="entry name" value="UDP-N-AcMur_synth"/>
</dbReference>
<dbReference type="Pfam" id="PF01225">
    <property type="entry name" value="Mur_ligase"/>
    <property type="match status" value="1"/>
</dbReference>
<evidence type="ECO:0000256" key="6">
    <source>
        <dbReference type="ARBA" id="ARBA00022960"/>
    </source>
</evidence>
<feature type="domain" description="Mur ligase C-terminal" evidence="13">
    <location>
        <begin position="323"/>
        <end position="448"/>
    </location>
</feature>
<evidence type="ECO:0000259" key="13">
    <source>
        <dbReference type="Pfam" id="PF02875"/>
    </source>
</evidence>
<evidence type="ECO:0000256" key="2">
    <source>
        <dbReference type="ARBA" id="ARBA00022598"/>
    </source>
</evidence>
<name>A0A7T0BTN9_9BACT</name>
<keyword evidence="9 10" id="KW-0961">Cell wall biogenesis/degradation</keyword>
<dbReference type="InterPro" id="IPR036615">
    <property type="entry name" value="Mur_ligase_C_dom_sf"/>
</dbReference>
<dbReference type="Gene3D" id="3.90.190.20">
    <property type="entry name" value="Mur ligase, C-terminal domain"/>
    <property type="match status" value="1"/>
</dbReference>
<dbReference type="Pfam" id="PF02875">
    <property type="entry name" value="Mur_ligase_C"/>
    <property type="match status" value="1"/>
</dbReference>
<dbReference type="SUPFAM" id="SSF53623">
    <property type="entry name" value="MurD-like peptide ligases, catalytic domain"/>
    <property type="match status" value="1"/>
</dbReference>
<dbReference type="GO" id="GO:0005737">
    <property type="term" value="C:cytoplasm"/>
    <property type="evidence" value="ECO:0007669"/>
    <property type="project" value="UniProtKB-SubCell"/>
</dbReference>
<dbReference type="GO" id="GO:0051301">
    <property type="term" value="P:cell division"/>
    <property type="evidence" value="ECO:0007669"/>
    <property type="project" value="UniProtKB-KW"/>
</dbReference>
<evidence type="ECO:0000256" key="3">
    <source>
        <dbReference type="ARBA" id="ARBA00022618"/>
    </source>
</evidence>
<comment type="function">
    <text evidence="10 11">Involved in cell wall formation. Catalyzes the final step in the synthesis of UDP-N-acetylmuramoyl-pentapeptide, the precursor of murein.</text>
</comment>
<evidence type="ECO:0000256" key="4">
    <source>
        <dbReference type="ARBA" id="ARBA00022741"/>
    </source>
</evidence>
<dbReference type="GO" id="GO:0009252">
    <property type="term" value="P:peptidoglycan biosynthetic process"/>
    <property type="evidence" value="ECO:0007669"/>
    <property type="project" value="UniProtKB-UniRule"/>
</dbReference>
<evidence type="ECO:0000256" key="5">
    <source>
        <dbReference type="ARBA" id="ARBA00022840"/>
    </source>
</evidence>
<dbReference type="InterPro" id="IPR000713">
    <property type="entry name" value="Mur_ligase_N"/>
</dbReference>
<feature type="domain" description="Mur ligase central" evidence="14">
    <location>
        <begin position="113"/>
        <end position="299"/>
    </location>
</feature>
<dbReference type="SUPFAM" id="SSF53244">
    <property type="entry name" value="MurD-like peptide ligases, peptide-binding domain"/>
    <property type="match status" value="1"/>
</dbReference>
<keyword evidence="3 10" id="KW-0132">Cell division</keyword>
<proteinExistence type="inferred from homology"/>
<comment type="pathway">
    <text evidence="10 11">Cell wall biogenesis; peptidoglycan biosynthesis.</text>
</comment>
<dbReference type="PANTHER" id="PTHR43024:SF1">
    <property type="entry name" value="UDP-N-ACETYLMURAMOYL-TRIPEPTIDE--D-ALANYL-D-ALANINE LIGASE"/>
    <property type="match status" value="1"/>
</dbReference>
<dbReference type="GO" id="GO:0005524">
    <property type="term" value="F:ATP binding"/>
    <property type="evidence" value="ECO:0007669"/>
    <property type="project" value="UniProtKB-UniRule"/>
</dbReference>
<dbReference type="AlphaFoldDB" id="A0A7T0BTN9"/>
<reference evidence="15 16" key="1">
    <citation type="submission" date="2020-02" db="EMBL/GenBank/DDBJ databases">
        <title>Genomic and physiological characterization of two novel Nitrospinaceae genera.</title>
        <authorList>
            <person name="Mueller A.J."/>
            <person name="Jung M.-Y."/>
            <person name="Strachan C.R."/>
            <person name="Herbold C.W."/>
            <person name="Kirkegaard R.H."/>
            <person name="Daims H."/>
        </authorList>
    </citation>
    <scope>NUCLEOTIDE SEQUENCE [LARGE SCALE GENOMIC DNA]</scope>
    <source>
        <strain evidence="15">EB</strain>
    </source>
</reference>
<dbReference type="Gene3D" id="3.40.1390.10">
    <property type="entry name" value="MurE/MurF, N-terminal domain"/>
    <property type="match status" value="1"/>
</dbReference>
<dbReference type="InterPro" id="IPR035911">
    <property type="entry name" value="MurE/MurF_N"/>
</dbReference>
<evidence type="ECO:0000256" key="10">
    <source>
        <dbReference type="HAMAP-Rule" id="MF_02019"/>
    </source>
</evidence>
<evidence type="ECO:0000313" key="15">
    <source>
        <dbReference type="EMBL" id="QPJ60668.1"/>
    </source>
</evidence>
<keyword evidence="4 10" id="KW-0547">Nucleotide-binding</keyword>
<dbReference type="GO" id="GO:0047480">
    <property type="term" value="F:UDP-N-acetylmuramoyl-tripeptide-D-alanyl-D-alanine ligase activity"/>
    <property type="evidence" value="ECO:0007669"/>
    <property type="project" value="UniProtKB-UniRule"/>
</dbReference>
<evidence type="ECO:0000256" key="1">
    <source>
        <dbReference type="ARBA" id="ARBA00022490"/>
    </source>
</evidence>
<evidence type="ECO:0000313" key="16">
    <source>
        <dbReference type="Proteomes" id="UP000594688"/>
    </source>
</evidence>
<dbReference type="KEGG" id="nli:G3M70_01695"/>
<comment type="subcellular location">
    <subcellularLocation>
        <location evidence="10 11">Cytoplasm</location>
    </subcellularLocation>
</comment>
<dbReference type="HAMAP" id="MF_02019">
    <property type="entry name" value="MurF"/>
    <property type="match status" value="1"/>
</dbReference>
<gene>
    <name evidence="10" type="primary">murF</name>
    <name evidence="15" type="ORF">G3M70_01695</name>
</gene>
<keyword evidence="5 10" id="KW-0067">ATP-binding</keyword>
<dbReference type="SUPFAM" id="SSF63418">
    <property type="entry name" value="MurE/MurF N-terminal domain"/>
    <property type="match status" value="1"/>
</dbReference>
<protein>
    <recommendedName>
        <fullName evidence="10 11">UDP-N-acetylmuramoyl-tripeptide--D-alanyl-D-alanine ligase</fullName>
        <ecNumber evidence="10 11">6.3.2.10</ecNumber>
    </recommendedName>
    <alternativeName>
        <fullName evidence="10">D-alanyl-D-alanine-adding enzyme</fullName>
    </alternativeName>
</protein>
<keyword evidence="1 10" id="KW-0963">Cytoplasm</keyword>
<dbReference type="EMBL" id="CP048685">
    <property type="protein sequence ID" value="QPJ60668.1"/>
    <property type="molecule type" value="Genomic_DNA"/>
</dbReference>
<comment type="caution">
    <text evidence="10">Lacks conserved residue(s) required for the propagation of feature annotation.</text>
</comment>
<keyword evidence="7 10" id="KW-0573">Peptidoglycan synthesis</keyword>
<dbReference type="InterPro" id="IPR004101">
    <property type="entry name" value="Mur_ligase_C"/>
</dbReference>
<sequence length="463" mass="49778">MKKNFETVLTATGGHLIHRGSDHEFSGLSIDSRTLAAGELFLCLTGDRFDGHDFLADAVRKGASGLIVSSLDKLPGMVEGEGPFVVRVEDTLLGLQALAHYFRKQFSLKVVGITGTNGKSTTKEMISSISSTQFNTLKSHGNFNNHIGLPLNLLGLNKQHEVAILEMGMSAKGEIARLAQIAEPDIGLITNISEAHMVHLPTVRDVQSAKGELFSSLNETSCAIVNADDPLVLELAKNLRSKKITFGVDNDADVRGLDIRQSAGFGYQFSLATTSGKHPVHLPFPGRYNVLNAVAAAATGFALGLAPEQIVKGLETSKLLGQRVQVRKEKGVTLIDDTYNANPRSMLEAIKTLSSLDSTGKRFLVIGDMFELGNNETAAHQLLGEQVAKGSIDFLVGVGDLIGLTVESAIEAGQPKEQSILFKTHEEAARFLQNQVQSGDVILFKGSRGAQMERVLKVFCGDN</sequence>